<evidence type="ECO:0000313" key="16">
    <source>
        <dbReference type="EMBL" id="SDE30641.1"/>
    </source>
</evidence>
<comment type="subunit">
    <text evidence="14">Monomer. Probably contacts ribosomal proteins L1, L5, L33 and S7, the 16S and 23S rRNA and the P-site containing tRNA(fMet).</text>
</comment>
<keyword evidence="10 14" id="KW-0067">ATP-binding</keyword>
<sequence length="555" mass="61650">MAQYVFTMNRVGKIVPPKRQILKDISLSFFPGAKIGVLGLNGSGKSTLIRIMAGVDKDIEGEATPMPNLNIGYLPQEPQLDPEKTVREAVEEGLGDVFNAQKKLDEIYAAYAEPDADFDALAAEQAKYEAILATADGGSPEQQLEVAADALRLPPWDAKIGNLSGGEKRRVALCKLLLEKPDMLLLDEPTNHLDAESVEWLEQFLTRFPGTVVAVTHDRYFLDNAAEWILELDRGHGIPWKGNYSSWLDQKEERLKQEEASESARQKAIKKELEWVRQNPKGRQAKSKARIARFEELSSQEYQKRNETQEIFIPAGERLGNEVIEFRNVSKSYGDRLLIDNLSFKIPAGAIVGIIGPNGAGKSTLFRMLTGQEQPDSGEIVQGPTVKLAYVDQSRDALAADKTVFEEISGGADVLTVGKYETPSRAYIGRFNFKGGDQQKVVGNLSGGERGRLHLAKTLISGGNVLLLDEPSNDLDVETLRALEDALLEFAGSVMVISHDRWFLDRIATHILAFEGDSQVTFFDGNYQEYEADKVKRLGEEAARPKRLRYKPISR</sequence>
<reference evidence="17" key="1">
    <citation type="submission" date="2016-09" db="EMBL/GenBank/DDBJ databases">
        <authorList>
            <person name="Varghese N."/>
            <person name="Submissions S."/>
        </authorList>
    </citation>
    <scope>NUCLEOTIDE SEQUENCE [LARGE SCALE GENOMIC DNA]</scope>
    <source>
        <strain evidence="17">TNe-862</strain>
    </source>
</reference>
<dbReference type="NCBIfam" id="TIGR03719">
    <property type="entry name" value="ABC_ABC_ChvD"/>
    <property type="match status" value="1"/>
</dbReference>
<evidence type="ECO:0000256" key="10">
    <source>
        <dbReference type="ARBA" id="ARBA00022840"/>
    </source>
</evidence>
<evidence type="ECO:0000256" key="3">
    <source>
        <dbReference type="ARBA" id="ARBA00022490"/>
    </source>
</evidence>
<dbReference type="GO" id="GO:0006412">
    <property type="term" value="P:translation"/>
    <property type="evidence" value="ECO:0007669"/>
    <property type="project" value="UniProtKB-KW"/>
</dbReference>
<keyword evidence="17" id="KW-1185">Reference proteome</keyword>
<dbReference type="GO" id="GO:0043022">
    <property type="term" value="F:ribosome binding"/>
    <property type="evidence" value="ECO:0007669"/>
    <property type="project" value="UniProtKB-UniRule"/>
</dbReference>
<dbReference type="CDD" id="cd03221">
    <property type="entry name" value="ABCF_EF-3"/>
    <property type="match status" value="2"/>
</dbReference>
<evidence type="ECO:0000256" key="13">
    <source>
        <dbReference type="ARBA" id="ARBA00022917"/>
    </source>
</evidence>
<dbReference type="NCBIfam" id="NF008775">
    <property type="entry name" value="PRK11819.1"/>
    <property type="match status" value="1"/>
</dbReference>
<keyword evidence="3 14" id="KW-0963">Cytoplasm</keyword>
<dbReference type="GO" id="GO:0045900">
    <property type="term" value="P:negative regulation of translational elongation"/>
    <property type="evidence" value="ECO:0007669"/>
    <property type="project" value="UniProtKB-UniRule"/>
</dbReference>
<dbReference type="InterPro" id="IPR032781">
    <property type="entry name" value="ABC_tran_Xtn"/>
</dbReference>
<evidence type="ECO:0000256" key="12">
    <source>
        <dbReference type="ARBA" id="ARBA00022884"/>
    </source>
</evidence>
<keyword evidence="12 14" id="KW-0694">RNA-binding</keyword>
<evidence type="ECO:0000256" key="7">
    <source>
        <dbReference type="ARBA" id="ARBA00022737"/>
    </source>
</evidence>
<dbReference type="RefSeq" id="WP_092005503.1">
    <property type="nucleotide sequence ID" value="NZ_FMYQ01000041.1"/>
</dbReference>
<dbReference type="Pfam" id="PF00005">
    <property type="entry name" value="ABC_tran"/>
    <property type="match status" value="2"/>
</dbReference>
<dbReference type="OrthoDB" id="9762051at2"/>
<evidence type="ECO:0000256" key="11">
    <source>
        <dbReference type="ARBA" id="ARBA00022845"/>
    </source>
</evidence>
<evidence type="ECO:0000313" key="17">
    <source>
        <dbReference type="Proteomes" id="UP000198908"/>
    </source>
</evidence>
<dbReference type="GO" id="GO:0019843">
    <property type="term" value="F:rRNA binding"/>
    <property type="evidence" value="ECO:0007669"/>
    <property type="project" value="UniProtKB-UniRule"/>
</dbReference>
<dbReference type="STRING" id="416944.SAMN05421548_14128"/>
<evidence type="ECO:0000256" key="5">
    <source>
        <dbReference type="ARBA" id="ARBA00022555"/>
    </source>
</evidence>
<comment type="caution">
    <text evidence="14">Lacks conserved residue(s) required for the propagation of feature annotation.</text>
</comment>
<dbReference type="InterPro" id="IPR017871">
    <property type="entry name" value="ABC_transporter-like_CS"/>
</dbReference>
<evidence type="ECO:0000256" key="6">
    <source>
        <dbReference type="ARBA" id="ARBA00022730"/>
    </source>
</evidence>
<dbReference type="PANTHER" id="PTHR43858:SF1">
    <property type="entry name" value="ABC TRANSPORTER-RELATED PROTEIN"/>
    <property type="match status" value="1"/>
</dbReference>
<accession>A0A1G7BU34</accession>
<organism evidence="16 17">
    <name type="scientific">Paraburkholderia lycopersici</name>
    <dbReference type="NCBI Taxonomy" id="416944"/>
    <lineage>
        <taxon>Bacteria</taxon>
        <taxon>Pseudomonadati</taxon>
        <taxon>Pseudomonadota</taxon>
        <taxon>Betaproteobacteria</taxon>
        <taxon>Burkholderiales</taxon>
        <taxon>Burkholderiaceae</taxon>
        <taxon>Paraburkholderia</taxon>
    </lineage>
</organism>
<keyword evidence="5 14" id="KW-0820">tRNA-binding</keyword>
<comment type="subcellular location">
    <subcellularLocation>
        <location evidence="14">Cytoplasm</location>
    </subcellularLocation>
    <text evidence="14">Associates with ribosomes and polysomes.</text>
</comment>
<keyword evidence="9 14" id="KW-0378">Hydrolase</keyword>
<feature type="region of interest" description="Arm" evidence="14">
    <location>
        <begin position="95"/>
        <end position="139"/>
    </location>
</feature>
<keyword evidence="4" id="KW-0472">Membrane</keyword>
<dbReference type="InterPro" id="IPR003439">
    <property type="entry name" value="ABC_transporter-like_ATP-bd"/>
</dbReference>
<evidence type="ECO:0000259" key="15">
    <source>
        <dbReference type="PROSITE" id="PS50893"/>
    </source>
</evidence>
<evidence type="ECO:0000256" key="2">
    <source>
        <dbReference type="ARBA" id="ARBA00022475"/>
    </source>
</evidence>
<comment type="domain">
    <text evidence="14">The arm domain is inserted in the first ABC transporter domain. Probably contacts ribosomal protein L1.</text>
</comment>
<dbReference type="PROSITE" id="PS00211">
    <property type="entry name" value="ABC_TRANSPORTER_1"/>
    <property type="match status" value="1"/>
</dbReference>
<keyword evidence="6 14" id="KW-0699">rRNA-binding</keyword>
<dbReference type="GO" id="GO:0016887">
    <property type="term" value="F:ATP hydrolysis activity"/>
    <property type="evidence" value="ECO:0007669"/>
    <property type="project" value="UniProtKB-UniRule"/>
</dbReference>
<feature type="domain" description="ABC transporter" evidence="15">
    <location>
        <begin position="6"/>
        <end position="260"/>
    </location>
</feature>
<dbReference type="AlphaFoldDB" id="A0A1G7BU34"/>
<dbReference type="Pfam" id="PF12848">
    <property type="entry name" value="ABC_tran_Xtn"/>
    <property type="match status" value="1"/>
</dbReference>
<dbReference type="Gene3D" id="3.40.50.300">
    <property type="entry name" value="P-loop containing nucleotide triphosphate hydrolases"/>
    <property type="match status" value="2"/>
</dbReference>
<keyword evidence="4" id="KW-0997">Cell inner membrane</keyword>
<proteinExistence type="inferred from homology"/>
<dbReference type="HAMAP" id="MF_00847">
    <property type="entry name" value="EttA"/>
    <property type="match status" value="1"/>
</dbReference>
<keyword evidence="11 14" id="KW-0810">Translation regulation</keyword>
<dbReference type="Proteomes" id="UP000198908">
    <property type="component" value="Unassembled WGS sequence"/>
</dbReference>
<evidence type="ECO:0000256" key="4">
    <source>
        <dbReference type="ARBA" id="ARBA00022519"/>
    </source>
</evidence>
<comment type="similarity">
    <text evidence="1 14">Belongs to the ABC transporter superfamily. ABCF family. Translational throttle EttA subfamily.</text>
</comment>
<dbReference type="GO" id="GO:0005737">
    <property type="term" value="C:cytoplasm"/>
    <property type="evidence" value="ECO:0007669"/>
    <property type="project" value="UniProtKB-SubCell"/>
</dbReference>
<keyword evidence="8 14" id="KW-0547">Nucleotide-binding</keyword>
<evidence type="ECO:0000256" key="8">
    <source>
        <dbReference type="ARBA" id="ARBA00022741"/>
    </source>
</evidence>
<dbReference type="PROSITE" id="PS50893">
    <property type="entry name" value="ABC_TRANSPORTER_2"/>
    <property type="match status" value="2"/>
</dbReference>
<dbReference type="InterPro" id="IPR022374">
    <property type="entry name" value="EttA"/>
</dbReference>
<dbReference type="FunFam" id="3.40.50.300:FF:000011">
    <property type="entry name" value="Putative ABC transporter ATP-binding component"/>
    <property type="match status" value="1"/>
</dbReference>
<evidence type="ECO:0000256" key="1">
    <source>
        <dbReference type="ARBA" id="ARBA00005868"/>
    </source>
</evidence>
<evidence type="ECO:0000256" key="14">
    <source>
        <dbReference type="HAMAP-Rule" id="MF_00847"/>
    </source>
</evidence>
<keyword evidence="7 14" id="KW-0677">Repeat</keyword>
<feature type="binding site" evidence="14">
    <location>
        <begin position="356"/>
        <end position="363"/>
    </location>
    <ligand>
        <name>ATP</name>
        <dbReference type="ChEBI" id="CHEBI:30616"/>
        <label>2</label>
    </ligand>
</feature>
<keyword evidence="2" id="KW-1003">Cell membrane</keyword>
<gene>
    <name evidence="14" type="primary">ettA</name>
    <name evidence="16" type="ORF">SAMN05421548_14128</name>
</gene>
<name>A0A1G7BU34_9BURK</name>
<comment type="function">
    <text evidence="14">A translation factor that gates the progression of the 70S ribosomal initiation complex (IC, containing tRNA(fMet) in the P-site) into the translation elongation cycle by using a mechanism sensitive to the ATP/ADP ratio. Binds to the 70S ribosome E-site where it modulates the state of the translating ribosome during subunit translocation. ATP hydrolysis probably frees it from the ribosome, which can enter the elongation phase.</text>
</comment>
<comment type="domain">
    <text evidence="14">The P-site tRNA interaction motif (PtIM domain) probably interacts with the P-site tRNA(fMet) as well as the 23S rRNA.</text>
</comment>
<dbReference type="EC" id="3.6.1.-" evidence="14"/>
<comment type="catalytic activity">
    <reaction evidence="14">
        <text>ATP + H2O = ADP + phosphate + H(+)</text>
        <dbReference type="Rhea" id="RHEA:13065"/>
        <dbReference type="ChEBI" id="CHEBI:15377"/>
        <dbReference type="ChEBI" id="CHEBI:15378"/>
        <dbReference type="ChEBI" id="CHEBI:30616"/>
        <dbReference type="ChEBI" id="CHEBI:43474"/>
        <dbReference type="ChEBI" id="CHEBI:456216"/>
    </reaction>
</comment>
<evidence type="ECO:0000256" key="9">
    <source>
        <dbReference type="ARBA" id="ARBA00022801"/>
    </source>
</evidence>
<dbReference type="FunFam" id="3.40.50.300:FF:000183">
    <property type="entry name" value="ABC transporter ATP-binding protein yjjK"/>
    <property type="match status" value="1"/>
</dbReference>
<dbReference type="SMART" id="SM00382">
    <property type="entry name" value="AAA"/>
    <property type="match status" value="2"/>
</dbReference>
<dbReference type="EMBL" id="FMYQ01000041">
    <property type="protein sequence ID" value="SDE30641.1"/>
    <property type="molecule type" value="Genomic_DNA"/>
</dbReference>
<dbReference type="InterPro" id="IPR027417">
    <property type="entry name" value="P-loop_NTPase"/>
</dbReference>
<feature type="region of interest" description="PtIM" evidence="14">
    <location>
        <begin position="242"/>
        <end position="322"/>
    </location>
</feature>
<dbReference type="InterPro" id="IPR003593">
    <property type="entry name" value="AAA+_ATPase"/>
</dbReference>
<feature type="domain" description="ABC transporter" evidence="15">
    <location>
        <begin position="324"/>
        <end position="550"/>
    </location>
</feature>
<dbReference type="SUPFAM" id="SSF52540">
    <property type="entry name" value="P-loop containing nucleoside triphosphate hydrolases"/>
    <property type="match status" value="2"/>
</dbReference>
<dbReference type="GO" id="GO:0000049">
    <property type="term" value="F:tRNA binding"/>
    <property type="evidence" value="ECO:0007669"/>
    <property type="project" value="UniProtKB-UniRule"/>
</dbReference>
<dbReference type="GO" id="GO:0005524">
    <property type="term" value="F:ATP binding"/>
    <property type="evidence" value="ECO:0007669"/>
    <property type="project" value="UniProtKB-UniRule"/>
</dbReference>
<dbReference type="PANTHER" id="PTHR43858">
    <property type="entry name" value="ENERGY-DEPENDENT TRANSLATIONAL THROTTLE PROTEIN ETTA"/>
    <property type="match status" value="1"/>
</dbReference>
<keyword evidence="13 14" id="KW-0648">Protein biosynthesis</keyword>
<protein>
    <recommendedName>
        <fullName evidence="14">Energy-dependent translational throttle protein EttA</fullName>
        <ecNumber evidence="14">3.6.1.-</ecNumber>
    </recommendedName>
    <alternativeName>
        <fullName evidence="14">Translational regulatory factor EttA</fullName>
    </alternativeName>
</protein>